<dbReference type="GO" id="GO:0005886">
    <property type="term" value="C:plasma membrane"/>
    <property type="evidence" value="ECO:0007669"/>
    <property type="project" value="UniProtKB-SubCell"/>
</dbReference>
<comment type="subcellular location">
    <subcellularLocation>
        <location evidence="1">Cell membrane</location>
        <topology evidence="1">Multi-pass membrane protein</topology>
    </subcellularLocation>
</comment>
<evidence type="ECO:0000256" key="2">
    <source>
        <dbReference type="ARBA" id="ARBA00022475"/>
    </source>
</evidence>
<evidence type="ECO:0000256" key="3">
    <source>
        <dbReference type="ARBA" id="ARBA00022692"/>
    </source>
</evidence>
<feature type="transmembrane region" description="Helical" evidence="6">
    <location>
        <begin position="626"/>
        <end position="650"/>
    </location>
</feature>
<dbReference type="AlphaFoldDB" id="A0A150MA65"/>
<evidence type="ECO:0000313" key="9">
    <source>
        <dbReference type="Proteomes" id="UP000075683"/>
    </source>
</evidence>
<gene>
    <name evidence="8" type="ORF">B4135_0560</name>
</gene>
<keyword evidence="4 6" id="KW-1133">Transmembrane helix</keyword>
<dbReference type="OrthoDB" id="3268975at2"/>
<keyword evidence="3 6" id="KW-0812">Transmembrane</keyword>
<dbReference type="STRING" id="301148.B4135_0560"/>
<evidence type="ECO:0000259" key="7">
    <source>
        <dbReference type="Pfam" id="PF02687"/>
    </source>
</evidence>
<dbReference type="InterPro" id="IPR003838">
    <property type="entry name" value="ABC3_permease_C"/>
</dbReference>
<dbReference type="RefSeq" id="WP_061568308.1">
    <property type="nucleotide sequence ID" value="NZ_LQYT01000021.1"/>
</dbReference>
<reference evidence="8 9" key="1">
    <citation type="submission" date="2016-01" db="EMBL/GenBank/DDBJ databases">
        <title>Draft Genome Sequences of Seven Thermophilic Sporeformers Isolated from Foods.</title>
        <authorList>
            <person name="Berendsen E.M."/>
            <person name="Wells-Bennik M.H."/>
            <person name="Krawcyk A.O."/>
            <person name="De Jong A."/>
            <person name="Holsappel S."/>
            <person name="Eijlander R.T."/>
            <person name="Kuipers O.P."/>
        </authorList>
    </citation>
    <scope>NUCLEOTIDE SEQUENCE [LARGE SCALE GENOMIC DNA]</scope>
    <source>
        <strain evidence="8 9">B4135</strain>
    </source>
</reference>
<organism evidence="8 9">
    <name type="scientific">Caldibacillus debilis</name>
    <dbReference type="NCBI Taxonomy" id="301148"/>
    <lineage>
        <taxon>Bacteria</taxon>
        <taxon>Bacillati</taxon>
        <taxon>Bacillota</taxon>
        <taxon>Bacilli</taxon>
        <taxon>Bacillales</taxon>
        <taxon>Bacillaceae</taxon>
        <taxon>Caldibacillus</taxon>
    </lineage>
</organism>
<evidence type="ECO:0000313" key="8">
    <source>
        <dbReference type="EMBL" id="KYD21225.1"/>
    </source>
</evidence>
<dbReference type="Pfam" id="PF02687">
    <property type="entry name" value="FtsX"/>
    <property type="match status" value="2"/>
</dbReference>
<evidence type="ECO:0000256" key="4">
    <source>
        <dbReference type="ARBA" id="ARBA00022989"/>
    </source>
</evidence>
<evidence type="ECO:0000256" key="1">
    <source>
        <dbReference type="ARBA" id="ARBA00004651"/>
    </source>
</evidence>
<feature type="transmembrane region" description="Helical" evidence="6">
    <location>
        <begin position="584"/>
        <end position="605"/>
    </location>
</feature>
<proteinExistence type="predicted"/>
<comment type="caution">
    <text evidence="8">The sequence shown here is derived from an EMBL/GenBank/DDBJ whole genome shotgun (WGS) entry which is preliminary data.</text>
</comment>
<feature type="transmembrane region" description="Helical" evidence="6">
    <location>
        <begin position="846"/>
        <end position="869"/>
    </location>
</feature>
<dbReference type="Proteomes" id="UP000075683">
    <property type="component" value="Unassembled WGS sequence"/>
</dbReference>
<feature type="domain" description="ABC3 transporter permease C-terminal" evidence="7">
    <location>
        <begin position="585"/>
        <end position="680"/>
    </location>
</feature>
<feature type="transmembrane region" description="Helical" evidence="6">
    <location>
        <begin position="662"/>
        <end position="683"/>
    </location>
</feature>
<protein>
    <recommendedName>
        <fullName evidence="7">ABC3 transporter permease C-terminal domain-containing protein</fullName>
    </recommendedName>
</protein>
<feature type="transmembrane region" description="Helical" evidence="6">
    <location>
        <begin position="817"/>
        <end position="840"/>
    </location>
</feature>
<feature type="transmembrane region" description="Helical" evidence="6">
    <location>
        <begin position="765"/>
        <end position="789"/>
    </location>
</feature>
<sequence>MSRLLFKRILRKKTIHLLFVLSLVGILLALPAAAASLGNIHRQVKTDITYYARGSYDLLVRPPGAKHPLEDKMGIVPENYIGFGNGGISVEQWERIKNRKDIEIAAPVASLGYFTGINNDISIYPPEHEYNRYLMQFYTSDGINDYAIKPEYACFILKYPMAYQVDGNTFETDNEYLISHKDLLNECTEKKAAFFLPDTYHLLVAIDPEEEEKLTGVSFSDIDPDSPKMGLGAMFVRDHFPDAKAVPLIEVLDGKTSVKAKLRIDELELSRKDIQKFRKRLGLSEPGDNDSYNISFINQWGTEKYDRLVDELLAMKEKSRKEYDLDLSDFVKIYKQNEKGVYVNEEGKIGTVYDLPDSYPFEMGYFVNHNFADSTVYYRSGFLNYVTENGRLAVKKLGELNGVPIYREIEKHGMKTTEVYHDEARRKKITFILDPVGTVKMGNKKEQLAASPLGIYQFAPVKYIGDGEHHGVTLEPTITPGSFVTPAAKGLTNIQSAAWIKGDKPIDAIRVKVAGIEGYTKAAAEKMEKVAKEIEAMGLEVTRIAGASPQKLKVDVEGVGLVEESWTTLGAAGTIVDEWNLTNVIIGVLFAFVALFYLINRMLFWEVDNRRDVRLFHQLGWKRKHIIGWFRQEMAVLLLLSASISLPGAWALQKWGRFGADFYLWFLIVLLAAAFILLVVLPFKFRGIVQERREFQAAKRKKAANSESLVRKNLSYYGKHIRPPFAQIGIVSLLSSFVYLSIGSTGEQTGITLLGEYINLQTDRISGFLIGTSYVLAVSTLIESILSLLKVREQELENFRLIGWKNRHIFRLYLKETAAWSALAAASGCAASAALYSAFYPIHWKGFLFLGANWAGFTLLLLAVSAFTIRWRIRGGSGGIAGKVLQEGKGKVDAGQSF</sequence>
<evidence type="ECO:0000256" key="6">
    <source>
        <dbReference type="SAM" id="Phobius"/>
    </source>
</evidence>
<feature type="domain" description="ABC3 transporter permease C-terminal" evidence="7">
    <location>
        <begin position="768"/>
        <end position="867"/>
    </location>
</feature>
<keyword evidence="5 6" id="KW-0472">Membrane</keyword>
<accession>A0A150MA65</accession>
<name>A0A150MA65_9BACI</name>
<keyword evidence="2" id="KW-1003">Cell membrane</keyword>
<dbReference type="PATRIC" id="fig|301148.3.peg.2207"/>
<dbReference type="EMBL" id="LQYT01000021">
    <property type="protein sequence ID" value="KYD21225.1"/>
    <property type="molecule type" value="Genomic_DNA"/>
</dbReference>
<evidence type="ECO:0000256" key="5">
    <source>
        <dbReference type="ARBA" id="ARBA00023136"/>
    </source>
</evidence>